<evidence type="ECO:0000256" key="1">
    <source>
        <dbReference type="ARBA" id="ARBA00006738"/>
    </source>
</evidence>
<dbReference type="EMBL" id="DTFV01000033">
    <property type="protein sequence ID" value="HGI30027.1"/>
    <property type="molecule type" value="Genomic_DNA"/>
</dbReference>
<dbReference type="AlphaFoldDB" id="A0A7V4DDV5"/>
<dbReference type="Gene3D" id="3.40.1350.10">
    <property type="match status" value="1"/>
</dbReference>
<dbReference type="NCBIfam" id="TIGR00252">
    <property type="entry name" value="YraN family protein"/>
    <property type="match status" value="1"/>
</dbReference>
<evidence type="ECO:0000313" key="3">
    <source>
        <dbReference type="EMBL" id="HGI30027.1"/>
    </source>
</evidence>
<dbReference type="GO" id="GO:0003676">
    <property type="term" value="F:nucleic acid binding"/>
    <property type="evidence" value="ECO:0007669"/>
    <property type="project" value="InterPro"/>
</dbReference>
<dbReference type="HAMAP" id="MF_00048">
    <property type="entry name" value="UPF0102"/>
    <property type="match status" value="1"/>
</dbReference>
<protein>
    <recommendedName>
        <fullName evidence="2">UPF0102 protein ENV30_01750</fullName>
    </recommendedName>
</protein>
<evidence type="ECO:0000256" key="2">
    <source>
        <dbReference type="HAMAP-Rule" id="MF_00048"/>
    </source>
</evidence>
<comment type="caution">
    <text evidence="3">The sequence shown here is derived from an EMBL/GenBank/DDBJ whole genome shotgun (WGS) entry which is preliminary data.</text>
</comment>
<dbReference type="Pfam" id="PF02021">
    <property type="entry name" value="UPF0102"/>
    <property type="match status" value="1"/>
</dbReference>
<dbReference type="PANTHER" id="PTHR34039:SF1">
    <property type="entry name" value="UPF0102 PROTEIN YRAN"/>
    <property type="match status" value="1"/>
</dbReference>
<reference evidence="3" key="1">
    <citation type="journal article" date="2020" name="mSystems">
        <title>Genome- and Community-Level Interaction Insights into Carbon Utilization and Element Cycling Functions of Hydrothermarchaeota in Hydrothermal Sediment.</title>
        <authorList>
            <person name="Zhou Z."/>
            <person name="Liu Y."/>
            <person name="Xu W."/>
            <person name="Pan J."/>
            <person name="Luo Z.H."/>
            <person name="Li M."/>
        </authorList>
    </citation>
    <scope>NUCLEOTIDE SEQUENCE [LARGE SCALE GENOMIC DNA]</scope>
    <source>
        <strain evidence="3">SpSt-747</strain>
    </source>
</reference>
<accession>A0A7V4DDV5</accession>
<dbReference type="NCBIfam" id="NF009150">
    <property type="entry name" value="PRK12497.1-3"/>
    <property type="match status" value="1"/>
</dbReference>
<comment type="similarity">
    <text evidence="1 2">Belongs to the UPF0102 family.</text>
</comment>
<gene>
    <name evidence="3" type="ORF">ENV30_01750</name>
</gene>
<proteinExistence type="inferred from homology"/>
<dbReference type="SUPFAM" id="SSF52980">
    <property type="entry name" value="Restriction endonuclease-like"/>
    <property type="match status" value="1"/>
</dbReference>
<dbReference type="InterPro" id="IPR003509">
    <property type="entry name" value="UPF0102_YraN-like"/>
</dbReference>
<organism evidence="3">
    <name type="scientific">Candidatus Caldatribacterium californiense</name>
    <dbReference type="NCBI Taxonomy" id="1454726"/>
    <lineage>
        <taxon>Bacteria</taxon>
        <taxon>Pseudomonadati</taxon>
        <taxon>Atribacterota</taxon>
        <taxon>Atribacteria</taxon>
        <taxon>Atribacterales</taxon>
        <taxon>Candidatus Caldatribacteriaceae</taxon>
        <taxon>Candidatus Caldatribacterium</taxon>
    </lineage>
</organism>
<dbReference type="NCBIfam" id="NF009154">
    <property type="entry name" value="PRK12497.3-3"/>
    <property type="match status" value="1"/>
</dbReference>
<dbReference type="CDD" id="cd20736">
    <property type="entry name" value="PoNe_Nuclease"/>
    <property type="match status" value="1"/>
</dbReference>
<dbReference type="InterPro" id="IPR011335">
    <property type="entry name" value="Restrct_endonuc-II-like"/>
</dbReference>
<dbReference type="InterPro" id="IPR011856">
    <property type="entry name" value="tRNA_endonuc-like_dom_sf"/>
</dbReference>
<dbReference type="PANTHER" id="PTHR34039">
    <property type="entry name" value="UPF0102 PROTEIN YRAN"/>
    <property type="match status" value="1"/>
</dbReference>
<name>A0A7V4DDV5_9BACT</name>
<sequence>MGSSERRKKGAQGEALAERWLRTVFKAEILEKNFRSPFGEIDLIARKGTCLVFVEVKTRESTRAGFPEEAITEEKQERVRRSALFYLTQRGYNPEDTAFRFDVITVHLEGKKPRISHYPSAF</sequence>